<dbReference type="CDD" id="cd08891">
    <property type="entry name" value="SRPBCC_CalC"/>
    <property type="match status" value="1"/>
</dbReference>
<comment type="similarity">
    <text evidence="1">Belongs to the AHA1 family.</text>
</comment>
<gene>
    <name evidence="3" type="ORF">EFL95_06295</name>
</gene>
<dbReference type="RefSeq" id="WP_123233190.1">
    <property type="nucleotide sequence ID" value="NZ_RJSG01000002.1"/>
</dbReference>
<dbReference type="Pfam" id="PF08327">
    <property type="entry name" value="AHSA1"/>
    <property type="match status" value="1"/>
</dbReference>
<dbReference type="AlphaFoldDB" id="A0A3N0DSU4"/>
<proteinExistence type="inferred from homology"/>
<accession>A0A3N0DSU4</accession>
<organism evidence="3 4">
    <name type="scientific">Nocardioides marmorisolisilvae</name>
    <dbReference type="NCBI Taxonomy" id="1542737"/>
    <lineage>
        <taxon>Bacteria</taxon>
        <taxon>Bacillati</taxon>
        <taxon>Actinomycetota</taxon>
        <taxon>Actinomycetes</taxon>
        <taxon>Propionibacteriales</taxon>
        <taxon>Nocardioidaceae</taxon>
        <taxon>Nocardioides</taxon>
    </lineage>
</organism>
<sequence>MTAPVQKTITVPTDPQRAFEVFTAKLGTWWPASYSIGDSPAVDFVMEPVAGGRWYEVGEDGSECETGRVLAWDPPNRLLLAWHLDGHWSYDPDPEASSEIEIRFIADGDATRVELEHRGLERHRTAADELRTSIDGEGGWGSLLALYAAAV</sequence>
<feature type="domain" description="Activator of Hsp90 ATPase homologue 1/2-like C-terminal" evidence="2">
    <location>
        <begin position="13"/>
        <end position="144"/>
    </location>
</feature>
<evidence type="ECO:0000313" key="3">
    <source>
        <dbReference type="EMBL" id="RNL78689.1"/>
    </source>
</evidence>
<dbReference type="SUPFAM" id="SSF55961">
    <property type="entry name" value="Bet v1-like"/>
    <property type="match status" value="1"/>
</dbReference>
<reference evidence="3 4" key="1">
    <citation type="submission" date="2018-11" db="EMBL/GenBank/DDBJ databases">
        <authorList>
            <person name="Li F."/>
        </authorList>
    </citation>
    <scope>NUCLEOTIDE SEQUENCE [LARGE SCALE GENOMIC DNA]</scope>
    <source>
        <strain evidence="3 4">KIS18-7</strain>
    </source>
</reference>
<name>A0A3N0DSU4_9ACTN</name>
<keyword evidence="4" id="KW-1185">Reference proteome</keyword>
<dbReference type="EMBL" id="RJSG01000002">
    <property type="protein sequence ID" value="RNL78689.1"/>
    <property type="molecule type" value="Genomic_DNA"/>
</dbReference>
<dbReference type="InterPro" id="IPR013538">
    <property type="entry name" value="ASHA1/2-like_C"/>
</dbReference>
<evidence type="ECO:0000256" key="1">
    <source>
        <dbReference type="ARBA" id="ARBA00006817"/>
    </source>
</evidence>
<protein>
    <submittedName>
        <fullName evidence="3">ATPase</fullName>
    </submittedName>
</protein>
<dbReference type="InterPro" id="IPR023393">
    <property type="entry name" value="START-like_dom_sf"/>
</dbReference>
<dbReference type="OrthoDB" id="268331at2"/>
<evidence type="ECO:0000313" key="4">
    <source>
        <dbReference type="Proteomes" id="UP000277094"/>
    </source>
</evidence>
<dbReference type="Proteomes" id="UP000277094">
    <property type="component" value="Unassembled WGS sequence"/>
</dbReference>
<comment type="caution">
    <text evidence="3">The sequence shown here is derived from an EMBL/GenBank/DDBJ whole genome shotgun (WGS) entry which is preliminary data.</text>
</comment>
<dbReference type="Gene3D" id="3.30.530.20">
    <property type="match status" value="1"/>
</dbReference>
<evidence type="ECO:0000259" key="2">
    <source>
        <dbReference type="Pfam" id="PF08327"/>
    </source>
</evidence>